<dbReference type="KEGG" id="chig:CH63R_10691"/>
<sequence length="343" mass="38841">MPLAVDFLQSLMCLCTDYKEIDINVIVSDSGEVDAFRGAVDNLTSCGDTFSIFPVPPNNVNGPKTNGDIINMFDILPPVFHSIVNGKITREDTSAVLRERGKYQYQTIKKLAAAATLEYDYALWLDSESIVVQPFSIHQMFDAYVAATTVWRSRNANHDVMRNMMSGSAGVLNRTIESFGPAFWNLESQEWIIEKTVIDDLFQYVEMVHGQDFWSAWATHGAPFEITLYNMHIQSRKLETTDPMCTKYRTLESEMEMEKYGVLSASSQFVKDAMTQTGLLERSWLFLQVPGVAQKLSNMLRNYSLQLYRLDDIDIAPPEVIDRFFLDTSIHLLCSGAYAPGLQ</sequence>
<dbReference type="GeneID" id="28869772"/>
<keyword evidence="2" id="KW-1185">Reference proteome</keyword>
<protein>
    <submittedName>
        <fullName evidence="1">Uncharacterized protein</fullName>
    </submittedName>
</protein>
<comment type="caution">
    <text evidence="1">The sequence shown here is derived from an EMBL/GenBank/DDBJ whole genome shotgun (WGS) entry which is preliminary data.</text>
</comment>
<dbReference type="Proteomes" id="UP000092177">
    <property type="component" value="Unassembled WGS sequence"/>
</dbReference>
<evidence type="ECO:0000313" key="2">
    <source>
        <dbReference type="Proteomes" id="UP000092177"/>
    </source>
</evidence>
<organism evidence="1 2">
    <name type="scientific">Colletotrichum higginsianum (strain IMI 349063)</name>
    <name type="common">Crucifer anthracnose fungus</name>
    <dbReference type="NCBI Taxonomy" id="759273"/>
    <lineage>
        <taxon>Eukaryota</taxon>
        <taxon>Fungi</taxon>
        <taxon>Dikarya</taxon>
        <taxon>Ascomycota</taxon>
        <taxon>Pezizomycotina</taxon>
        <taxon>Sordariomycetes</taxon>
        <taxon>Hypocreomycetidae</taxon>
        <taxon>Glomerellales</taxon>
        <taxon>Glomerellaceae</taxon>
        <taxon>Colletotrichum</taxon>
        <taxon>Colletotrichum destructivum species complex</taxon>
    </lineage>
</organism>
<name>A0A1B7Y3I8_COLHI</name>
<dbReference type="AlphaFoldDB" id="A0A1B7Y3I8"/>
<dbReference type="VEuPathDB" id="FungiDB:CH63R_10691"/>
<dbReference type="RefSeq" id="XP_018155089.1">
    <property type="nucleotide sequence ID" value="XM_018305665.1"/>
</dbReference>
<dbReference type="EMBL" id="LTAN01000007">
    <property type="protein sequence ID" value="OBR06571.1"/>
    <property type="molecule type" value="Genomic_DNA"/>
</dbReference>
<gene>
    <name evidence="1" type="ORF">CH63R_10691</name>
</gene>
<dbReference type="OrthoDB" id="3633556at2759"/>
<proteinExistence type="predicted"/>
<accession>A0A1B7Y3I8</accession>
<evidence type="ECO:0000313" key="1">
    <source>
        <dbReference type="EMBL" id="OBR06571.1"/>
    </source>
</evidence>
<reference evidence="2" key="1">
    <citation type="journal article" date="2017" name="BMC Genomics">
        <title>Gapless genome assembly of Colletotrichum higginsianum reveals chromosome structure and association of transposable elements with secondary metabolite gene clusters.</title>
        <authorList>
            <person name="Dallery J.-F."/>
            <person name="Lapalu N."/>
            <person name="Zampounis A."/>
            <person name="Pigne S."/>
            <person name="Luyten I."/>
            <person name="Amselem J."/>
            <person name="Wittenberg A.H.J."/>
            <person name="Zhou S."/>
            <person name="de Queiroz M.V."/>
            <person name="Robin G.P."/>
            <person name="Auger A."/>
            <person name="Hainaut M."/>
            <person name="Henrissat B."/>
            <person name="Kim K.-T."/>
            <person name="Lee Y.-H."/>
            <person name="Lespinet O."/>
            <person name="Schwartz D.C."/>
            <person name="Thon M.R."/>
            <person name="O'Connell R.J."/>
        </authorList>
    </citation>
    <scope>NUCLEOTIDE SEQUENCE [LARGE SCALE GENOMIC DNA]</scope>
    <source>
        <strain evidence="2">IMI 349063</strain>
    </source>
</reference>